<dbReference type="EnsemblPlants" id="AES62839">
    <property type="protein sequence ID" value="AES62839"/>
    <property type="gene ID" value="MTR_1g108830"/>
</dbReference>
<reference evidence="1 3" key="2">
    <citation type="journal article" date="2014" name="BMC Genomics">
        <title>An improved genome release (version Mt4.0) for the model legume Medicago truncatula.</title>
        <authorList>
            <person name="Tang H."/>
            <person name="Krishnakumar V."/>
            <person name="Bidwell S."/>
            <person name="Rosen B."/>
            <person name="Chan A."/>
            <person name="Zhou S."/>
            <person name="Gentzbittel L."/>
            <person name="Childs K.L."/>
            <person name="Yandell M."/>
            <person name="Gundlach H."/>
            <person name="Mayer K.F."/>
            <person name="Schwartz D.C."/>
            <person name="Town C.D."/>
        </authorList>
    </citation>
    <scope>GENOME REANNOTATION</scope>
    <source>
        <strain evidence="2 3">cv. Jemalong A17</strain>
    </source>
</reference>
<dbReference type="PaxDb" id="3880-AES62839"/>
<dbReference type="Proteomes" id="UP000002051">
    <property type="component" value="Unassembled WGS sequence"/>
</dbReference>
<evidence type="ECO:0000313" key="3">
    <source>
        <dbReference type="Proteomes" id="UP000002051"/>
    </source>
</evidence>
<evidence type="ECO:0000313" key="1">
    <source>
        <dbReference type="EMBL" id="AES62839.2"/>
    </source>
</evidence>
<sequence length="63" mass="7161">MTKLGLVPVVDNGNIKQILRLHCDWINIESMNSKHKHLVKVAAAEKMLRKLKSNYVHFHIAAG</sequence>
<organism evidence="1 3">
    <name type="scientific">Medicago truncatula</name>
    <name type="common">Barrel medic</name>
    <name type="synonym">Medicago tribuloides</name>
    <dbReference type="NCBI Taxonomy" id="3880"/>
    <lineage>
        <taxon>Eukaryota</taxon>
        <taxon>Viridiplantae</taxon>
        <taxon>Streptophyta</taxon>
        <taxon>Embryophyta</taxon>
        <taxon>Tracheophyta</taxon>
        <taxon>Spermatophyta</taxon>
        <taxon>Magnoliopsida</taxon>
        <taxon>eudicotyledons</taxon>
        <taxon>Gunneridae</taxon>
        <taxon>Pentapetalae</taxon>
        <taxon>rosids</taxon>
        <taxon>fabids</taxon>
        <taxon>Fabales</taxon>
        <taxon>Fabaceae</taxon>
        <taxon>Papilionoideae</taxon>
        <taxon>50 kb inversion clade</taxon>
        <taxon>NPAAA clade</taxon>
        <taxon>Hologalegina</taxon>
        <taxon>IRL clade</taxon>
        <taxon>Trifolieae</taxon>
        <taxon>Medicago</taxon>
    </lineage>
</organism>
<keyword evidence="3" id="KW-1185">Reference proteome</keyword>
<accession>G7IAW8</accession>
<evidence type="ECO:0000313" key="2">
    <source>
        <dbReference type="EnsemblPlants" id="AES62839"/>
    </source>
</evidence>
<dbReference type="HOGENOM" id="CLU_2889110_0_0_1"/>
<dbReference type="AlphaFoldDB" id="G7IAW8"/>
<protein>
    <submittedName>
        <fullName evidence="1 2">Uncharacterized protein</fullName>
    </submittedName>
</protein>
<name>G7IAW8_MEDTR</name>
<reference evidence="1 3" key="1">
    <citation type="journal article" date="2011" name="Nature">
        <title>The Medicago genome provides insight into the evolution of rhizobial symbioses.</title>
        <authorList>
            <person name="Young N.D."/>
            <person name="Debelle F."/>
            <person name="Oldroyd G.E."/>
            <person name="Geurts R."/>
            <person name="Cannon S.B."/>
            <person name="Udvardi M.K."/>
            <person name="Benedito V.A."/>
            <person name="Mayer K.F."/>
            <person name="Gouzy J."/>
            <person name="Schoof H."/>
            <person name="Van de Peer Y."/>
            <person name="Proost S."/>
            <person name="Cook D.R."/>
            <person name="Meyers B.C."/>
            <person name="Spannagl M."/>
            <person name="Cheung F."/>
            <person name="De Mita S."/>
            <person name="Krishnakumar V."/>
            <person name="Gundlach H."/>
            <person name="Zhou S."/>
            <person name="Mudge J."/>
            <person name="Bharti A.K."/>
            <person name="Murray J.D."/>
            <person name="Naoumkina M.A."/>
            <person name="Rosen B."/>
            <person name="Silverstein K.A."/>
            <person name="Tang H."/>
            <person name="Rombauts S."/>
            <person name="Zhao P.X."/>
            <person name="Zhou P."/>
            <person name="Barbe V."/>
            <person name="Bardou P."/>
            <person name="Bechner M."/>
            <person name="Bellec A."/>
            <person name="Berger A."/>
            <person name="Berges H."/>
            <person name="Bidwell S."/>
            <person name="Bisseling T."/>
            <person name="Choisne N."/>
            <person name="Couloux A."/>
            <person name="Denny R."/>
            <person name="Deshpande S."/>
            <person name="Dai X."/>
            <person name="Doyle J.J."/>
            <person name="Dudez A.M."/>
            <person name="Farmer A.D."/>
            <person name="Fouteau S."/>
            <person name="Franken C."/>
            <person name="Gibelin C."/>
            <person name="Gish J."/>
            <person name="Goldstein S."/>
            <person name="Gonzalez A.J."/>
            <person name="Green P.J."/>
            <person name="Hallab A."/>
            <person name="Hartog M."/>
            <person name="Hua A."/>
            <person name="Humphray S.J."/>
            <person name="Jeong D.H."/>
            <person name="Jing Y."/>
            <person name="Jocker A."/>
            <person name="Kenton S.M."/>
            <person name="Kim D.J."/>
            <person name="Klee K."/>
            <person name="Lai H."/>
            <person name="Lang C."/>
            <person name="Lin S."/>
            <person name="Macmil S.L."/>
            <person name="Magdelenat G."/>
            <person name="Matthews L."/>
            <person name="McCorrison J."/>
            <person name="Monaghan E.L."/>
            <person name="Mun J.H."/>
            <person name="Najar F.Z."/>
            <person name="Nicholson C."/>
            <person name="Noirot C."/>
            <person name="O'Bleness M."/>
            <person name="Paule C.R."/>
            <person name="Poulain J."/>
            <person name="Prion F."/>
            <person name="Qin B."/>
            <person name="Qu C."/>
            <person name="Retzel E.F."/>
            <person name="Riddle C."/>
            <person name="Sallet E."/>
            <person name="Samain S."/>
            <person name="Samson N."/>
            <person name="Sanders I."/>
            <person name="Saurat O."/>
            <person name="Scarpelli C."/>
            <person name="Schiex T."/>
            <person name="Segurens B."/>
            <person name="Severin A.J."/>
            <person name="Sherrier D.J."/>
            <person name="Shi R."/>
            <person name="Sims S."/>
            <person name="Singer S.R."/>
            <person name="Sinharoy S."/>
            <person name="Sterck L."/>
            <person name="Viollet A."/>
            <person name="Wang B.B."/>
            <person name="Wang K."/>
            <person name="Wang M."/>
            <person name="Wang X."/>
            <person name="Warfsmann J."/>
            <person name="Weissenbach J."/>
            <person name="White D.D."/>
            <person name="White J.D."/>
            <person name="Wiley G.B."/>
            <person name="Wincker P."/>
            <person name="Xing Y."/>
            <person name="Yang L."/>
            <person name="Yao Z."/>
            <person name="Ying F."/>
            <person name="Zhai J."/>
            <person name="Zhou L."/>
            <person name="Zuber A."/>
            <person name="Denarie J."/>
            <person name="Dixon R.A."/>
            <person name="May G.D."/>
            <person name="Schwartz D.C."/>
            <person name="Rogers J."/>
            <person name="Quetier F."/>
            <person name="Town C.D."/>
            <person name="Roe B.A."/>
        </authorList>
    </citation>
    <scope>NUCLEOTIDE SEQUENCE [LARGE SCALE GENOMIC DNA]</scope>
    <source>
        <strain evidence="1">A17</strain>
        <strain evidence="2 3">cv. Jemalong A17</strain>
    </source>
</reference>
<reference evidence="2" key="3">
    <citation type="submission" date="2015-04" db="UniProtKB">
        <authorList>
            <consortium name="EnsemblPlants"/>
        </authorList>
    </citation>
    <scope>IDENTIFICATION</scope>
    <source>
        <strain evidence="2">cv. Jemalong A17</strain>
    </source>
</reference>
<dbReference type="EMBL" id="CM001217">
    <property type="protein sequence ID" value="AES62839.2"/>
    <property type="molecule type" value="Genomic_DNA"/>
</dbReference>
<gene>
    <name evidence="1" type="ordered locus">MTR_1g108830</name>
</gene>
<proteinExistence type="predicted"/>
<accession>A0A0C3UUQ1</accession>